<evidence type="ECO:0000256" key="1">
    <source>
        <dbReference type="ARBA" id="ARBA00000966"/>
    </source>
</evidence>
<organism evidence="8 9">
    <name type="scientific">Candidatus Brocadia carolinensis</name>
    <dbReference type="NCBI Taxonomy" id="1004156"/>
    <lineage>
        <taxon>Bacteria</taxon>
        <taxon>Pseudomonadati</taxon>
        <taxon>Planctomycetota</taxon>
        <taxon>Candidatus Brocadiia</taxon>
        <taxon>Candidatus Brocadiales</taxon>
        <taxon>Candidatus Brocadiaceae</taxon>
        <taxon>Candidatus Brocadia</taxon>
    </lineage>
</organism>
<dbReference type="STRING" id="1004156.AYP45_05310"/>
<comment type="catalytic activity">
    <reaction evidence="1">
        <text>Endohydrolysis of (1-&gt;4)-beta-D-glucosidic linkages in cellulose, lichenin and cereal beta-D-glucans.</text>
        <dbReference type="EC" id="3.2.1.4"/>
    </reaction>
</comment>
<accession>A0A1V4AVF5</accession>
<keyword evidence="7" id="KW-0624">Polysaccharide degradation</keyword>
<proteinExistence type="inferred from homology"/>
<keyword evidence="6" id="KW-0326">Glycosidase</keyword>
<dbReference type="InterPro" id="IPR008928">
    <property type="entry name" value="6-hairpin_glycosidase_sf"/>
</dbReference>
<evidence type="ECO:0000256" key="3">
    <source>
        <dbReference type="ARBA" id="ARBA00012601"/>
    </source>
</evidence>
<evidence type="ECO:0000256" key="2">
    <source>
        <dbReference type="ARBA" id="ARBA00009209"/>
    </source>
</evidence>
<dbReference type="PROSITE" id="PS51257">
    <property type="entry name" value="PROKAR_LIPOPROTEIN"/>
    <property type="match status" value="1"/>
</dbReference>
<keyword evidence="7" id="KW-0119">Carbohydrate metabolism</keyword>
<dbReference type="Proteomes" id="UP000189681">
    <property type="component" value="Unassembled WGS sequence"/>
</dbReference>
<reference evidence="8 9" key="1">
    <citation type="journal article" date="2017" name="Water Res.">
        <title>Discovery and metagenomic analysis of an anammox bacterial enrichment related to Candidatus "Brocadia caroliniensis" in a full-scale glycerol-fed nitritation-denitritation separate centrate treatment process.</title>
        <authorList>
            <person name="Park H."/>
            <person name="Brotto A.C."/>
            <person name="van Loosdrecht M.C."/>
            <person name="Chandran K."/>
        </authorList>
    </citation>
    <scope>NUCLEOTIDE SEQUENCE [LARGE SCALE GENOMIC DNA]</scope>
    <source>
        <strain evidence="8">26THWARD</strain>
    </source>
</reference>
<evidence type="ECO:0000313" key="9">
    <source>
        <dbReference type="Proteomes" id="UP000189681"/>
    </source>
</evidence>
<evidence type="ECO:0000256" key="5">
    <source>
        <dbReference type="ARBA" id="ARBA00023001"/>
    </source>
</evidence>
<dbReference type="EMBL" id="AYTS01000044">
    <property type="protein sequence ID" value="OOP57108.1"/>
    <property type="molecule type" value="Genomic_DNA"/>
</dbReference>
<dbReference type="AlphaFoldDB" id="A0A1V4AVF5"/>
<dbReference type="GO" id="GO:0008810">
    <property type="term" value="F:cellulase activity"/>
    <property type="evidence" value="ECO:0007669"/>
    <property type="project" value="UniProtKB-EC"/>
</dbReference>
<dbReference type="GO" id="GO:0030245">
    <property type="term" value="P:cellulose catabolic process"/>
    <property type="evidence" value="ECO:0007669"/>
    <property type="project" value="UniProtKB-KW"/>
</dbReference>
<dbReference type="InterPro" id="IPR002037">
    <property type="entry name" value="Glyco_hydro_8"/>
</dbReference>
<evidence type="ECO:0000256" key="7">
    <source>
        <dbReference type="ARBA" id="ARBA00023326"/>
    </source>
</evidence>
<comment type="caution">
    <text evidence="8">The sequence shown here is derived from an EMBL/GenBank/DDBJ whole genome shotgun (WGS) entry which is preliminary data.</text>
</comment>
<evidence type="ECO:0000313" key="8">
    <source>
        <dbReference type="EMBL" id="OOP57108.1"/>
    </source>
</evidence>
<dbReference type="PRINTS" id="PR00735">
    <property type="entry name" value="GLHYDRLASE8"/>
</dbReference>
<keyword evidence="4" id="KW-0378">Hydrolase</keyword>
<dbReference type="EC" id="3.2.1.4" evidence="3"/>
<dbReference type="Pfam" id="PF01270">
    <property type="entry name" value="Glyco_hydro_8"/>
    <property type="match status" value="1"/>
</dbReference>
<name>A0A1V4AVF5_9BACT</name>
<protein>
    <recommendedName>
        <fullName evidence="3">cellulase</fullName>
        <ecNumber evidence="3">3.2.1.4</ecNumber>
    </recommendedName>
</protein>
<keyword evidence="5" id="KW-0136">Cellulose degradation</keyword>
<evidence type="ECO:0000256" key="6">
    <source>
        <dbReference type="ARBA" id="ARBA00023295"/>
    </source>
</evidence>
<gene>
    <name evidence="8" type="ORF">AYP45_05310</name>
</gene>
<sequence length="326" mass="37574">MVSQVKIISFAIGLICLFVSGCSDMKISPEKPLELWWKSYKKNFILPDGRVQCPEHEYDTVSEGQAYAMLFAVFMKDKETFDLIFRWTEEHLSRGSKHGDHLLAWHWKGGGVNDWMAASDADGDYAFALLLASHQWEGHAYREKAIQVIYDILRLETVRGVDNRLFFLPGLWGREKDGCLMQNPSYYSPAAFRLFYEATQDNQWLYLIDTAYWLVSQAGIRLDTVTGCGLLPDWCMVDAQGNILKAEGRSNDYGWEAVRLPLRIGLDVLWNKTEDAHKALGKIYQTLQRTSVDFKELKAVYSYDAGLPWNMVVCRQTQWPVLQHRH</sequence>
<dbReference type="Gene3D" id="1.50.10.10">
    <property type="match status" value="1"/>
</dbReference>
<evidence type="ECO:0000256" key="4">
    <source>
        <dbReference type="ARBA" id="ARBA00022801"/>
    </source>
</evidence>
<dbReference type="SUPFAM" id="SSF48208">
    <property type="entry name" value="Six-hairpin glycosidases"/>
    <property type="match status" value="1"/>
</dbReference>
<comment type="similarity">
    <text evidence="2">Belongs to the glycosyl hydrolase 8 (cellulase D) family.</text>
</comment>
<dbReference type="InterPro" id="IPR012341">
    <property type="entry name" value="6hp_glycosidase-like_sf"/>
</dbReference>